<dbReference type="EMBL" id="BPLR01008223">
    <property type="protein sequence ID" value="GIY22986.1"/>
    <property type="molecule type" value="Genomic_DNA"/>
</dbReference>
<feature type="chain" id="PRO_5043371747" description="Secreted protein" evidence="1">
    <location>
        <begin position="20"/>
        <end position="91"/>
    </location>
</feature>
<reference evidence="2 3" key="1">
    <citation type="submission" date="2021-06" db="EMBL/GenBank/DDBJ databases">
        <title>Caerostris extrusa draft genome.</title>
        <authorList>
            <person name="Kono N."/>
            <person name="Arakawa K."/>
        </authorList>
    </citation>
    <scope>NUCLEOTIDE SEQUENCE [LARGE SCALE GENOMIC DNA]</scope>
</reference>
<feature type="signal peptide" evidence="1">
    <location>
        <begin position="1"/>
        <end position="19"/>
    </location>
</feature>
<accession>A0AAV4RQA4</accession>
<evidence type="ECO:0008006" key="4">
    <source>
        <dbReference type="Google" id="ProtNLM"/>
    </source>
</evidence>
<proteinExistence type="predicted"/>
<comment type="caution">
    <text evidence="2">The sequence shown here is derived from an EMBL/GenBank/DDBJ whole genome shotgun (WGS) entry which is preliminary data.</text>
</comment>
<organism evidence="2 3">
    <name type="scientific">Caerostris extrusa</name>
    <name type="common">Bark spider</name>
    <name type="synonym">Caerostris bankana</name>
    <dbReference type="NCBI Taxonomy" id="172846"/>
    <lineage>
        <taxon>Eukaryota</taxon>
        <taxon>Metazoa</taxon>
        <taxon>Ecdysozoa</taxon>
        <taxon>Arthropoda</taxon>
        <taxon>Chelicerata</taxon>
        <taxon>Arachnida</taxon>
        <taxon>Araneae</taxon>
        <taxon>Araneomorphae</taxon>
        <taxon>Entelegynae</taxon>
        <taxon>Araneoidea</taxon>
        <taxon>Araneidae</taxon>
        <taxon>Caerostris</taxon>
    </lineage>
</organism>
<keyword evidence="3" id="KW-1185">Reference proteome</keyword>
<protein>
    <recommendedName>
        <fullName evidence="4">Secreted protein</fullName>
    </recommendedName>
</protein>
<name>A0AAV4RQA4_CAEEX</name>
<evidence type="ECO:0000313" key="2">
    <source>
        <dbReference type="EMBL" id="GIY22986.1"/>
    </source>
</evidence>
<sequence>MSNPLLFTYFYVLILLTVHQRMVVRKWPCGKAFNCTFSHFMRVLRKKTQDISILHLMSLSIKSQDTSGCGPACTLAAHVIAGRKFSHFGGK</sequence>
<dbReference type="Proteomes" id="UP001054945">
    <property type="component" value="Unassembled WGS sequence"/>
</dbReference>
<keyword evidence="1" id="KW-0732">Signal</keyword>
<evidence type="ECO:0000313" key="3">
    <source>
        <dbReference type="Proteomes" id="UP001054945"/>
    </source>
</evidence>
<gene>
    <name evidence="2" type="ORF">CEXT_390961</name>
</gene>
<dbReference type="AlphaFoldDB" id="A0AAV4RQA4"/>
<evidence type="ECO:0000256" key="1">
    <source>
        <dbReference type="SAM" id="SignalP"/>
    </source>
</evidence>